<dbReference type="RefSeq" id="XP_068356876.1">
    <property type="nucleotide sequence ID" value="XM_068493175.1"/>
</dbReference>
<evidence type="ECO:0000313" key="2">
    <source>
        <dbReference type="Proteomes" id="UP000179807"/>
    </source>
</evidence>
<sequence>MTDDDANLQKLSNVQSQLFTVEQLLGSQHSKQEQLTNEMLGFSTDLICELRLLSLVRSHIIRNKATEVESIVKSQFLKGLSFSALEYCPSFFESNMLNHYMTFISYLRTHTNILAQCLYYFSLSNPKKINTIAYSVFLTLFQQGWCLEEDSLLSDTLIAFASLQFNNDTRFDPGFKDDVIKPSLSNPIIILNDLEPLASFVTSYLFNGASLSYLQCSLSNVVNILLSLSSLRDMRNNFKTDLKSGKCASFMYWEVICEHAVICYDSLIRCMELLPSGVFSLFKYIKSTDTDNERCILLFFESFVNRALDNPAVLGLVPWHPGYAEWSPLHDVASVFRSKYCRFVPSTFQKPLKKVLSIIPSYQKIDVELFIEKLTSHVIGSSIISECELLSTNPSFPKELVITGRDICLLHSTALSYMDNLETPIDDSDLFIRIVRRLGNVPAINNLAHEHFRIVLQRQKEITAAAKRLRTKSLFSIDNSLTTITLSCDRDPFAEYFCDIIATLPSFEECINSLQPSNVSDFIKHIRILIPNFLPEKQLLQADAVLYFAMNTPSGSIDLIPRISTVTDLRHNRAMDAADRTSSIRTQHQRISSSLSIVEAMRSNVQGHILLNVSNELIRNELNAPFKAAMSKSTKILKSISKFNITLMELTEVAKKVTADFGLSQVHSAQIVRFLFFRMTDHITLRSYLSNDQIVWRRSVIISKIIESHFNELLENAIQPCKDAFNLRKKYLERAKDLLGHIKQNSGISVCLFYVVETIGLITELTTQCKQTLSFDSCILWILISSELKHVYGLGKFISHFLLGNSLLDTILSSNEIQHLGVFCSAVGMLLNNCKSFDQRIANF</sequence>
<protein>
    <submittedName>
        <fullName evidence="1">Uncharacterized protein</fullName>
    </submittedName>
</protein>
<name>A0A1J4K1X4_9EUKA</name>
<dbReference type="OrthoDB" id="10263908at2759"/>
<reference evidence="1" key="1">
    <citation type="submission" date="2016-10" db="EMBL/GenBank/DDBJ databases">
        <authorList>
            <person name="Benchimol M."/>
            <person name="Almeida L.G."/>
            <person name="Vasconcelos A.T."/>
            <person name="Perreira-Neves A."/>
            <person name="Rosa I.A."/>
            <person name="Tasca T."/>
            <person name="Bogo M.R."/>
            <person name="de Souza W."/>
        </authorList>
    </citation>
    <scope>NUCLEOTIDE SEQUENCE [LARGE SCALE GENOMIC DNA]</scope>
    <source>
        <strain evidence="1">K</strain>
    </source>
</reference>
<dbReference type="AlphaFoldDB" id="A0A1J4K1X4"/>
<evidence type="ECO:0000313" key="1">
    <source>
        <dbReference type="EMBL" id="OHT03740.1"/>
    </source>
</evidence>
<keyword evidence="2" id="KW-1185">Reference proteome</keyword>
<accession>A0A1J4K1X4</accession>
<dbReference type="EMBL" id="MLAK01000816">
    <property type="protein sequence ID" value="OHT03740.1"/>
    <property type="molecule type" value="Genomic_DNA"/>
</dbReference>
<dbReference type="VEuPathDB" id="TrichDB:TRFO_06578"/>
<organism evidence="1 2">
    <name type="scientific">Tritrichomonas foetus</name>
    <dbReference type="NCBI Taxonomy" id="1144522"/>
    <lineage>
        <taxon>Eukaryota</taxon>
        <taxon>Metamonada</taxon>
        <taxon>Parabasalia</taxon>
        <taxon>Tritrichomonadida</taxon>
        <taxon>Tritrichomonadidae</taxon>
        <taxon>Tritrichomonas</taxon>
    </lineage>
</organism>
<proteinExistence type="predicted"/>
<dbReference type="GeneID" id="94827879"/>
<comment type="caution">
    <text evidence="1">The sequence shown here is derived from an EMBL/GenBank/DDBJ whole genome shotgun (WGS) entry which is preliminary data.</text>
</comment>
<dbReference type="Proteomes" id="UP000179807">
    <property type="component" value="Unassembled WGS sequence"/>
</dbReference>
<gene>
    <name evidence="1" type="ORF">TRFO_06578</name>
</gene>